<accession>A0ABN9TRK0</accession>
<dbReference type="EMBL" id="CAUYUJ010015009">
    <property type="protein sequence ID" value="CAK0848780.1"/>
    <property type="molecule type" value="Genomic_DNA"/>
</dbReference>
<dbReference type="Proteomes" id="UP001189429">
    <property type="component" value="Unassembled WGS sequence"/>
</dbReference>
<organism evidence="2 3">
    <name type="scientific">Prorocentrum cordatum</name>
    <dbReference type="NCBI Taxonomy" id="2364126"/>
    <lineage>
        <taxon>Eukaryota</taxon>
        <taxon>Sar</taxon>
        <taxon>Alveolata</taxon>
        <taxon>Dinophyceae</taxon>
        <taxon>Prorocentrales</taxon>
        <taxon>Prorocentraceae</taxon>
        <taxon>Prorocentrum</taxon>
    </lineage>
</organism>
<reference evidence="2" key="1">
    <citation type="submission" date="2023-10" db="EMBL/GenBank/DDBJ databases">
        <authorList>
            <person name="Chen Y."/>
            <person name="Shah S."/>
            <person name="Dougan E. K."/>
            <person name="Thang M."/>
            <person name="Chan C."/>
        </authorList>
    </citation>
    <scope>NUCLEOTIDE SEQUENCE [LARGE SCALE GENOMIC DNA]</scope>
</reference>
<sequence length="144" mass="15289">MPQEQRGATATLLKAPGHLRCGVSGCLLVEQATQVPASGATAYPVLFARQSLEKWHRRTGGRCPLTGQPLDPARGAGRPACPSGGPEPPVARRPRLLLRVSPRVAAGRPTAPATRGARPQASVHSWVPFWSFQGLEKFEGNPSV</sequence>
<evidence type="ECO:0000256" key="1">
    <source>
        <dbReference type="SAM" id="MobiDB-lite"/>
    </source>
</evidence>
<gene>
    <name evidence="2" type="ORF">PCOR1329_LOCUS41644</name>
</gene>
<protein>
    <submittedName>
        <fullName evidence="2">Uncharacterized protein</fullName>
    </submittedName>
</protein>
<comment type="caution">
    <text evidence="2">The sequence shown here is derived from an EMBL/GenBank/DDBJ whole genome shotgun (WGS) entry which is preliminary data.</text>
</comment>
<evidence type="ECO:0000313" key="3">
    <source>
        <dbReference type="Proteomes" id="UP001189429"/>
    </source>
</evidence>
<proteinExistence type="predicted"/>
<feature type="region of interest" description="Disordered" evidence="1">
    <location>
        <begin position="59"/>
        <end position="122"/>
    </location>
</feature>
<name>A0ABN9TRK0_9DINO</name>
<evidence type="ECO:0000313" key="2">
    <source>
        <dbReference type="EMBL" id="CAK0848780.1"/>
    </source>
</evidence>
<keyword evidence="3" id="KW-1185">Reference proteome</keyword>
<feature type="compositionally biased region" description="Low complexity" evidence="1">
    <location>
        <begin position="97"/>
        <end position="106"/>
    </location>
</feature>